<keyword evidence="2" id="KW-1185">Reference proteome</keyword>
<gene>
    <name evidence="1" type="ORF">J437_LFUL014011</name>
</gene>
<dbReference type="AlphaFoldDB" id="A0A8K0KIZ6"/>
<reference evidence="1" key="1">
    <citation type="submission" date="2013-04" db="EMBL/GenBank/DDBJ databases">
        <authorList>
            <person name="Qu J."/>
            <person name="Murali S.C."/>
            <person name="Bandaranaike D."/>
            <person name="Bellair M."/>
            <person name="Blankenburg K."/>
            <person name="Chao H."/>
            <person name="Dinh H."/>
            <person name="Doddapaneni H."/>
            <person name="Downs B."/>
            <person name="Dugan-Rocha S."/>
            <person name="Elkadiri S."/>
            <person name="Gnanaolivu R.D."/>
            <person name="Hernandez B."/>
            <person name="Javaid M."/>
            <person name="Jayaseelan J.C."/>
            <person name="Lee S."/>
            <person name="Li M."/>
            <person name="Ming W."/>
            <person name="Munidasa M."/>
            <person name="Muniz J."/>
            <person name="Nguyen L."/>
            <person name="Ongeri F."/>
            <person name="Osuji N."/>
            <person name="Pu L.-L."/>
            <person name="Puazo M."/>
            <person name="Qu C."/>
            <person name="Quiroz J."/>
            <person name="Raj R."/>
            <person name="Weissenberger G."/>
            <person name="Xin Y."/>
            <person name="Zou X."/>
            <person name="Han Y."/>
            <person name="Richards S."/>
            <person name="Worley K."/>
            <person name="Muzny D."/>
            <person name="Gibbs R."/>
        </authorList>
    </citation>
    <scope>NUCLEOTIDE SEQUENCE</scope>
    <source>
        <strain evidence="1">Sampled in the wild</strain>
    </source>
</reference>
<evidence type="ECO:0000313" key="2">
    <source>
        <dbReference type="Proteomes" id="UP000792457"/>
    </source>
</evidence>
<organism evidence="1 2">
    <name type="scientific">Ladona fulva</name>
    <name type="common">Scarce chaser dragonfly</name>
    <name type="synonym">Libellula fulva</name>
    <dbReference type="NCBI Taxonomy" id="123851"/>
    <lineage>
        <taxon>Eukaryota</taxon>
        <taxon>Metazoa</taxon>
        <taxon>Ecdysozoa</taxon>
        <taxon>Arthropoda</taxon>
        <taxon>Hexapoda</taxon>
        <taxon>Insecta</taxon>
        <taxon>Pterygota</taxon>
        <taxon>Palaeoptera</taxon>
        <taxon>Odonata</taxon>
        <taxon>Epiprocta</taxon>
        <taxon>Anisoptera</taxon>
        <taxon>Libelluloidea</taxon>
        <taxon>Libellulidae</taxon>
        <taxon>Ladona</taxon>
    </lineage>
</organism>
<protein>
    <submittedName>
        <fullName evidence="1">Uncharacterized protein</fullName>
    </submittedName>
</protein>
<sequence length="117" mass="13353">MEKLCYPQHIDILKLIFSGLDYGAKFAHFTLTNYHLSKCLDAKIMEPASFSGKITIESDEMTINKIHLGEDQWCFLNIVRAIQTGQCAPDLAVRDLTLLMADIYKLGLEDVHFPNKY</sequence>
<proteinExistence type="predicted"/>
<name>A0A8K0KIZ6_LADFU</name>
<evidence type="ECO:0000313" key="1">
    <source>
        <dbReference type="EMBL" id="KAG8234555.1"/>
    </source>
</evidence>
<dbReference type="Proteomes" id="UP000792457">
    <property type="component" value="Unassembled WGS sequence"/>
</dbReference>
<accession>A0A8K0KIZ6</accession>
<reference evidence="1" key="2">
    <citation type="submission" date="2017-10" db="EMBL/GenBank/DDBJ databases">
        <title>Ladona fulva Genome sequencing and assembly.</title>
        <authorList>
            <person name="Murali S."/>
            <person name="Richards S."/>
            <person name="Bandaranaike D."/>
            <person name="Bellair M."/>
            <person name="Blankenburg K."/>
            <person name="Chao H."/>
            <person name="Dinh H."/>
            <person name="Doddapaneni H."/>
            <person name="Dugan-Rocha S."/>
            <person name="Elkadiri S."/>
            <person name="Gnanaolivu R."/>
            <person name="Hernandez B."/>
            <person name="Skinner E."/>
            <person name="Javaid M."/>
            <person name="Lee S."/>
            <person name="Li M."/>
            <person name="Ming W."/>
            <person name="Munidasa M."/>
            <person name="Muniz J."/>
            <person name="Nguyen L."/>
            <person name="Hughes D."/>
            <person name="Osuji N."/>
            <person name="Pu L.-L."/>
            <person name="Puazo M."/>
            <person name="Qu C."/>
            <person name="Quiroz J."/>
            <person name="Raj R."/>
            <person name="Weissenberger G."/>
            <person name="Xin Y."/>
            <person name="Zou X."/>
            <person name="Han Y."/>
            <person name="Worley K."/>
            <person name="Muzny D."/>
            <person name="Gibbs R."/>
        </authorList>
    </citation>
    <scope>NUCLEOTIDE SEQUENCE</scope>
    <source>
        <strain evidence="1">Sampled in the wild</strain>
    </source>
</reference>
<comment type="caution">
    <text evidence="1">The sequence shown here is derived from an EMBL/GenBank/DDBJ whole genome shotgun (WGS) entry which is preliminary data.</text>
</comment>
<dbReference type="EMBL" id="KZ308825">
    <property type="protein sequence ID" value="KAG8234555.1"/>
    <property type="molecule type" value="Genomic_DNA"/>
</dbReference>
<dbReference type="OrthoDB" id="6617942at2759"/>